<dbReference type="Gene3D" id="3.10.180.10">
    <property type="entry name" value="2,3-Dihydroxybiphenyl 1,2-Dioxygenase, domain 1"/>
    <property type="match status" value="2"/>
</dbReference>
<keyword evidence="4" id="KW-1185">Reference proteome</keyword>
<dbReference type="CDD" id="cd07247">
    <property type="entry name" value="SgaA_N_like"/>
    <property type="match status" value="1"/>
</dbReference>
<dbReference type="Pfam" id="PF18029">
    <property type="entry name" value="Glyoxalase_6"/>
    <property type="match status" value="1"/>
</dbReference>
<evidence type="ECO:0000313" key="4">
    <source>
        <dbReference type="Proteomes" id="UP000659767"/>
    </source>
</evidence>
<feature type="domain" description="VOC" evidence="2">
    <location>
        <begin position="75"/>
        <end position="187"/>
    </location>
</feature>
<proteinExistence type="predicted"/>
<evidence type="ECO:0000259" key="2">
    <source>
        <dbReference type="PROSITE" id="PS51819"/>
    </source>
</evidence>
<evidence type="ECO:0000256" key="1">
    <source>
        <dbReference type="SAM" id="MobiDB-lite"/>
    </source>
</evidence>
<organism evidence="3 4">
    <name type="scientific">Streptomyces badius</name>
    <dbReference type="NCBI Taxonomy" id="1941"/>
    <lineage>
        <taxon>Bacteria</taxon>
        <taxon>Bacillati</taxon>
        <taxon>Actinomycetota</taxon>
        <taxon>Actinomycetes</taxon>
        <taxon>Kitasatosporales</taxon>
        <taxon>Streptomycetaceae</taxon>
        <taxon>Streptomyces</taxon>
    </lineage>
</organism>
<dbReference type="SUPFAM" id="SSF54593">
    <property type="entry name" value="Glyoxalase/Bleomycin resistance protein/Dihydroxybiphenyl dioxygenase"/>
    <property type="match status" value="2"/>
</dbReference>
<evidence type="ECO:0000313" key="3">
    <source>
        <dbReference type="EMBL" id="GGS58652.1"/>
    </source>
</evidence>
<sequence>MVMAGPAASRTPRRAPGCDPGTGPARVAGPGGPVESGCWTAAAGQDAAPRRRQWTMTGSDPRTASSAAPLTGPAAPCWVTLMTRHRETAERFYSQVLGWSFRPGRLGSDFSVAYRGQVPVAGLFAVSSAFQVAVAWTPYFSVEDANVAAARVRERSGTVAVGPLTLGKGRGVLASDRDGASFGLWERTEPSTSPQAPADHAHSWLRLRTRNAFDAAIFYGEVLDWASGRPGGCDVAYEGEEVIVRCEGHPLARISSGAVETAVDPLVRPHWQVQFPVADLAETVSAAERHGGALVEDRTGFEGTEVTLRDPDGALFAVTDVRSPA</sequence>
<feature type="region of interest" description="Disordered" evidence="1">
    <location>
        <begin position="1"/>
        <end position="69"/>
    </location>
</feature>
<dbReference type="PANTHER" id="PTHR33993">
    <property type="entry name" value="GLYOXALASE-RELATED"/>
    <property type="match status" value="1"/>
</dbReference>
<dbReference type="Proteomes" id="UP000659767">
    <property type="component" value="Unassembled WGS sequence"/>
</dbReference>
<dbReference type="InterPro" id="IPR041581">
    <property type="entry name" value="Glyoxalase_6"/>
</dbReference>
<dbReference type="EMBL" id="BMSZ01000010">
    <property type="protein sequence ID" value="GGS58652.1"/>
    <property type="molecule type" value="Genomic_DNA"/>
</dbReference>
<dbReference type="InterPro" id="IPR029068">
    <property type="entry name" value="Glyas_Bleomycin-R_OHBP_Dase"/>
</dbReference>
<dbReference type="PROSITE" id="PS51819">
    <property type="entry name" value="VOC"/>
    <property type="match status" value="1"/>
</dbReference>
<comment type="caution">
    <text evidence="3">The sequence shown here is derived from an EMBL/GenBank/DDBJ whole genome shotgun (WGS) entry which is preliminary data.</text>
</comment>
<protein>
    <recommendedName>
        <fullName evidence="2">VOC domain-containing protein</fullName>
    </recommendedName>
</protein>
<reference evidence="4" key="1">
    <citation type="journal article" date="2019" name="Int. J. Syst. Evol. Microbiol.">
        <title>The Global Catalogue of Microorganisms (GCM) 10K type strain sequencing project: providing services to taxonomists for standard genome sequencing and annotation.</title>
        <authorList>
            <consortium name="The Broad Institute Genomics Platform"/>
            <consortium name="The Broad Institute Genome Sequencing Center for Infectious Disease"/>
            <person name="Wu L."/>
            <person name="Ma J."/>
        </authorList>
    </citation>
    <scope>NUCLEOTIDE SEQUENCE [LARGE SCALE GENOMIC DNA]</scope>
    <source>
        <strain evidence="4">JCM 4350</strain>
    </source>
</reference>
<dbReference type="InterPro" id="IPR052164">
    <property type="entry name" value="Anthracycline_SecMetBiosynth"/>
</dbReference>
<name>A0ABQ2T9F8_STRBA</name>
<feature type="compositionally biased region" description="Polar residues" evidence="1">
    <location>
        <begin position="54"/>
        <end position="68"/>
    </location>
</feature>
<dbReference type="PANTHER" id="PTHR33993:SF10">
    <property type="entry name" value="CONSERVED PROTEIN"/>
    <property type="match status" value="1"/>
</dbReference>
<dbReference type="InterPro" id="IPR037523">
    <property type="entry name" value="VOC_core"/>
</dbReference>
<accession>A0ABQ2T9F8</accession>
<gene>
    <name evidence="3" type="ORF">GCM10010253_36570</name>
</gene>